<dbReference type="AlphaFoldDB" id="A0A926VGB5"/>
<keyword evidence="2" id="KW-1185">Reference proteome</keyword>
<evidence type="ECO:0000313" key="2">
    <source>
        <dbReference type="Proteomes" id="UP000641646"/>
    </source>
</evidence>
<sequence length="152" mass="17320">MKGKAILGFGLSLAILGTVRLPSLAQSHFQDIKQSRQTVQSLANGNYFYGKSRLPNRQDVDYLVFRKIANTAIGFKYRYREEGYCLKGTIRGNAIANVTREYEIGMGSVPELRRGDPIDLATYNRLNFNQVPDDSNARRRLQECVSLFSHRR</sequence>
<gene>
    <name evidence="1" type="ORF">H6G03_19610</name>
</gene>
<name>A0A926VGB5_9CYAN</name>
<protein>
    <submittedName>
        <fullName evidence="1">Uncharacterized protein</fullName>
    </submittedName>
</protein>
<comment type="caution">
    <text evidence="1">The sequence shown here is derived from an EMBL/GenBank/DDBJ whole genome shotgun (WGS) entry which is preliminary data.</text>
</comment>
<evidence type="ECO:0000313" key="1">
    <source>
        <dbReference type="EMBL" id="MBD2183242.1"/>
    </source>
</evidence>
<proteinExistence type="predicted"/>
<dbReference type="EMBL" id="JACJPW010000051">
    <property type="protein sequence ID" value="MBD2183242.1"/>
    <property type="molecule type" value="Genomic_DNA"/>
</dbReference>
<accession>A0A926VGB5</accession>
<dbReference type="Proteomes" id="UP000641646">
    <property type="component" value="Unassembled WGS sequence"/>
</dbReference>
<reference evidence="1" key="1">
    <citation type="journal article" date="2015" name="ISME J.">
        <title>Draft Genome Sequence of Streptomyces incarnatus NRRL8089, which Produces the Nucleoside Antibiotic Sinefungin.</title>
        <authorList>
            <person name="Oshima K."/>
            <person name="Hattori M."/>
            <person name="Shimizu H."/>
            <person name="Fukuda K."/>
            <person name="Nemoto M."/>
            <person name="Inagaki K."/>
            <person name="Tamura T."/>
        </authorList>
    </citation>
    <scope>NUCLEOTIDE SEQUENCE</scope>
    <source>
        <strain evidence="1">FACHB-1375</strain>
    </source>
</reference>
<organism evidence="1 2">
    <name type="scientific">Aerosakkonema funiforme FACHB-1375</name>
    <dbReference type="NCBI Taxonomy" id="2949571"/>
    <lineage>
        <taxon>Bacteria</taxon>
        <taxon>Bacillati</taxon>
        <taxon>Cyanobacteriota</taxon>
        <taxon>Cyanophyceae</taxon>
        <taxon>Oscillatoriophycideae</taxon>
        <taxon>Aerosakkonematales</taxon>
        <taxon>Aerosakkonemataceae</taxon>
        <taxon>Aerosakkonema</taxon>
    </lineage>
</organism>
<reference evidence="1" key="2">
    <citation type="submission" date="2020-08" db="EMBL/GenBank/DDBJ databases">
        <authorList>
            <person name="Chen M."/>
            <person name="Teng W."/>
            <person name="Zhao L."/>
            <person name="Hu C."/>
            <person name="Zhou Y."/>
            <person name="Han B."/>
            <person name="Song L."/>
            <person name="Shu W."/>
        </authorList>
    </citation>
    <scope>NUCLEOTIDE SEQUENCE</scope>
    <source>
        <strain evidence="1">FACHB-1375</strain>
    </source>
</reference>
<dbReference type="RefSeq" id="WP_190467179.1">
    <property type="nucleotide sequence ID" value="NZ_JACJPW010000051.1"/>
</dbReference>